<keyword evidence="2" id="KW-1133">Transmembrane helix</keyword>
<reference evidence="4" key="1">
    <citation type="submission" date="2016-10" db="EMBL/GenBank/DDBJ databases">
        <authorList>
            <person name="Varghese N."/>
            <person name="Submissions S."/>
        </authorList>
    </citation>
    <scope>NUCLEOTIDE SEQUENCE [LARGE SCALE GENOMIC DNA]</scope>
    <source>
        <strain evidence="4">IBRC-M 10655</strain>
    </source>
</reference>
<evidence type="ECO:0000313" key="4">
    <source>
        <dbReference type="Proteomes" id="UP000199651"/>
    </source>
</evidence>
<keyword evidence="4" id="KW-1185">Reference proteome</keyword>
<dbReference type="STRING" id="504798.SAMN05421871_101891"/>
<feature type="transmembrane region" description="Helical" evidence="2">
    <location>
        <begin position="75"/>
        <end position="98"/>
    </location>
</feature>
<keyword evidence="2" id="KW-0812">Transmembrane</keyword>
<feature type="transmembrane region" description="Helical" evidence="2">
    <location>
        <begin position="139"/>
        <end position="158"/>
    </location>
</feature>
<organism evidence="3 4">
    <name type="scientific">Actinokineospora alba</name>
    <dbReference type="NCBI Taxonomy" id="504798"/>
    <lineage>
        <taxon>Bacteria</taxon>
        <taxon>Bacillati</taxon>
        <taxon>Actinomycetota</taxon>
        <taxon>Actinomycetes</taxon>
        <taxon>Pseudonocardiales</taxon>
        <taxon>Pseudonocardiaceae</taxon>
        <taxon>Actinokineospora</taxon>
    </lineage>
</organism>
<evidence type="ECO:0008006" key="5">
    <source>
        <dbReference type="Google" id="ProtNLM"/>
    </source>
</evidence>
<sequence length="369" mass="39120">MSWREEIRADKAAAAAQQLAATKLDAEERRADRVAAAEQKRVDAEAKMKRKRAASADRAKRTTARRAARSAWVRAHLMDLLFVPVIVVPAVLAWTAMADYGHTVFGPVGVLLPLFSEAAMWAFAMAVTMAVRAGKPTGWLKAGVWLFAAVAGLLNYVHGAATPGGAAAGVVMATVSVGGVLVHQLVTAGPARPRRTKAERAAARLTRLTQKRTDAVRRAAVRQAVAELAEDGTARLVFRPGLVTITHHGLARRTRLVEAVVPGLAPVDEVDPIGDSLADEIALYLSELPVGNTRNTPGTAQTEPVPAAIAKRVPGLLARVRAAIDAGKLPAHPTRKDVQRLLRCRAEVAVAVTHALNADEDGNGQEVSA</sequence>
<evidence type="ECO:0000313" key="3">
    <source>
        <dbReference type="EMBL" id="SDP75423.1"/>
    </source>
</evidence>
<feature type="transmembrane region" description="Helical" evidence="2">
    <location>
        <begin position="104"/>
        <end position="127"/>
    </location>
</feature>
<gene>
    <name evidence="3" type="ORF">SAMN05192558_113137</name>
</gene>
<feature type="region of interest" description="Disordered" evidence="1">
    <location>
        <begin position="28"/>
        <end position="62"/>
    </location>
</feature>
<feature type="compositionally biased region" description="Basic and acidic residues" evidence="1">
    <location>
        <begin position="28"/>
        <end position="47"/>
    </location>
</feature>
<feature type="transmembrane region" description="Helical" evidence="2">
    <location>
        <begin position="164"/>
        <end position="186"/>
    </location>
</feature>
<protein>
    <recommendedName>
        <fullName evidence="5">DUF2637 domain-containing protein</fullName>
    </recommendedName>
</protein>
<evidence type="ECO:0000256" key="1">
    <source>
        <dbReference type="SAM" id="MobiDB-lite"/>
    </source>
</evidence>
<keyword evidence="2" id="KW-0472">Membrane</keyword>
<dbReference type="Proteomes" id="UP000199651">
    <property type="component" value="Unassembled WGS sequence"/>
</dbReference>
<dbReference type="EMBL" id="FNJB01000013">
    <property type="protein sequence ID" value="SDP75423.1"/>
    <property type="molecule type" value="Genomic_DNA"/>
</dbReference>
<dbReference type="RefSeq" id="WP_091382760.1">
    <property type="nucleotide sequence ID" value="NZ_FNDV01000001.1"/>
</dbReference>
<dbReference type="AlphaFoldDB" id="A0A1H0VAM5"/>
<evidence type="ECO:0000256" key="2">
    <source>
        <dbReference type="SAM" id="Phobius"/>
    </source>
</evidence>
<name>A0A1H0VAM5_9PSEU</name>
<dbReference type="OrthoDB" id="3214913at2"/>
<proteinExistence type="predicted"/>
<accession>A0A1H0VAM5</accession>